<dbReference type="eggNOG" id="COG3395">
    <property type="taxonomic scope" value="Bacteria"/>
</dbReference>
<evidence type="ECO:0000256" key="6">
    <source>
        <dbReference type="ARBA" id="ARBA00023277"/>
    </source>
</evidence>
<keyword evidence="16" id="KW-1185">Reference proteome</keyword>
<comment type="catalytic activity">
    <reaction evidence="8">
        <text>3-dehydro-D-erythronate + ATP = 3-dehydro-4-O-phospho-D-erythronate + ADP + H(+)</text>
        <dbReference type="Rhea" id="RHEA:52556"/>
        <dbReference type="ChEBI" id="CHEBI:15378"/>
        <dbReference type="ChEBI" id="CHEBI:30616"/>
        <dbReference type="ChEBI" id="CHEBI:57958"/>
        <dbReference type="ChEBI" id="CHEBI:136593"/>
        <dbReference type="ChEBI" id="CHEBI:456216"/>
        <dbReference type="EC" id="2.7.1.217"/>
    </reaction>
</comment>
<dbReference type="Gene3D" id="3.40.980.20">
    <property type="entry name" value="Four-carbon acid sugar kinase, nucleotide binding domain"/>
    <property type="match status" value="1"/>
</dbReference>
<evidence type="ECO:0000259" key="14">
    <source>
        <dbReference type="Pfam" id="PF17042"/>
    </source>
</evidence>
<keyword evidence="5" id="KW-0067">ATP-binding</keyword>
<accession>E8LM03</accession>
<dbReference type="GO" id="GO:0016301">
    <property type="term" value="F:kinase activity"/>
    <property type="evidence" value="ECO:0007669"/>
    <property type="project" value="UniProtKB-KW"/>
</dbReference>
<evidence type="ECO:0000256" key="1">
    <source>
        <dbReference type="ARBA" id="ARBA00005715"/>
    </source>
</evidence>
<dbReference type="Proteomes" id="UP000018458">
    <property type="component" value="Unassembled WGS sequence"/>
</dbReference>
<keyword evidence="2" id="KW-0808">Transferase</keyword>
<evidence type="ECO:0000313" key="15">
    <source>
        <dbReference type="EMBL" id="EFY06453.1"/>
    </source>
</evidence>
<comment type="caution">
    <text evidence="15">The sequence shown here is derived from an EMBL/GenBank/DDBJ whole genome shotgun (WGS) entry which is preliminary data.</text>
</comment>
<evidence type="ECO:0000256" key="9">
    <source>
        <dbReference type="ARBA" id="ARBA00037335"/>
    </source>
</evidence>
<dbReference type="Gene3D" id="3.40.50.10840">
    <property type="entry name" value="Putative sugar-binding, N-terminal domain"/>
    <property type="match status" value="1"/>
</dbReference>
<dbReference type="InterPro" id="IPR050007">
    <property type="entry name" value="OtnK"/>
</dbReference>
<proteinExistence type="inferred from homology"/>
<organism evidence="15 16">
    <name type="scientific">Succinatimonas hippei (strain DSM 22608 / JCM 16073 / KCTC 15190 / YIT 12066)</name>
    <dbReference type="NCBI Taxonomy" id="762983"/>
    <lineage>
        <taxon>Bacteria</taxon>
        <taxon>Pseudomonadati</taxon>
        <taxon>Pseudomonadota</taxon>
        <taxon>Gammaproteobacteria</taxon>
        <taxon>Aeromonadales</taxon>
        <taxon>Succinivibrionaceae</taxon>
        <taxon>Succinatimonas</taxon>
    </lineage>
</organism>
<comment type="catalytic activity">
    <reaction evidence="7">
        <text>3-dehydro-L-erythronate + ATP = 3-dehydro-4-O-phospho-L-erythronate + ADP + H(+)</text>
        <dbReference type="Rhea" id="RHEA:52552"/>
        <dbReference type="ChEBI" id="CHEBI:15378"/>
        <dbReference type="ChEBI" id="CHEBI:30616"/>
        <dbReference type="ChEBI" id="CHEBI:136592"/>
        <dbReference type="ChEBI" id="CHEBI:136670"/>
        <dbReference type="ChEBI" id="CHEBI:456216"/>
        <dbReference type="EC" id="2.7.1.217"/>
    </reaction>
</comment>
<dbReference type="EC" id="2.7.1.217" evidence="10"/>
<gene>
    <name evidence="15" type="ORF">HMPREF9444_01776</name>
</gene>
<dbReference type="InterPro" id="IPR042213">
    <property type="entry name" value="NBD_C_sf"/>
</dbReference>
<dbReference type="AlphaFoldDB" id="E8LM03"/>
<keyword evidence="6" id="KW-0119">Carbohydrate metabolism</keyword>
<feature type="domain" description="Four-carbon acid sugar kinase nucleotide binding" evidence="14">
    <location>
        <begin position="256"/>
        <end position="414"/>
    </location>
</feature>
<evidence type="ECO:0000259" key="13">
    <source>
        <dbReference type="Pfam" id="PF07005"/>
    </source>
</evidence>
<dbReference type="InterPro" id="IPR010737">
    <property type="entry name" value="4-carb_acid_sugar_kinase_N"/>
</dbReference>
<dbReference type="STRING" id="762983.HMPREF9444_01776"/>
<dbReference type="InterPro" id="IPR031475">
    <property type="entry name" value="NBD_C"/>
</dbReference>
<reference evidence="15 16" key="1">
    <citation type="submission" date="2011-01" db="EMBL/GenBank/DDBJ databases">
        <authorList>
            <person name="Weinstock G."/>
            <person name="Sodergren E."/>
            <person name="Clifton S."/>
            <person name="Fulton L."/>
            <person name="Fulton B."/>
            <person name="Courtney L."/>
            <person name="Fronick C."/>
            <person name="Harrison M."/>
            <person name="Strong C."/>
            <person name="Farmer C."/>
            <person name="Delahaunty K."/>
            <person name="Markovic C."/>
            <person name="Hall O."/>
            <person name="Minx P."/>
            <person name="Tomlinson C."/>
            <person name="Mitreva M."/>
            <person name="Hou S."/>
            <person name="Chen J."/>
            <person name="Wollam A."/>
            <person name="Pepin K.H."/>
            <person name="Johnson M."/>
            <person name="Bhonagiri V."/>
            <person name="Zhang X."/>
            <person name="Suruliraj S."/>
            <person name="Warren W."/>
            <person name="Chinwalla A."/>
            <person name="Mardis E.R."/>
            <person name="Wilson R.K."/>
        </authorList>
    </citation>
    <scope>NUCLEOTIDE SEQUENCE [LARGE SCALE GENOMIC DNA]</scope>
    <source>
        <strain evidence="16">DSM 22608 / JCM 16073 / KCTC 15190 / YIT 12066</strain>
    </source>
</reference>
<dbReference type="Pfam" id="PF17042">
    <property type="entry name" value="NBD_C"/>
    <property type="match status" value="1"/>
</dbReference>
<evidence type="ECO:0000256" key="4">
    <source>
        <dbReference type="ARBA" id="ARBA00022777"/>
    </source>
</evidence>
<dbReference type="OrthoDB" id="191465at2"/>
<evidence type="ECO:0000256" key="2">
    <source>
        <dbReference type="ARBA" id="ARBA00022679"/>
    </source>
</evidence>
<dbReference type="GO" id="GO:0005524">
    <property type="term" value="F:ATP binding"/>
    <property type="evidence" value="ECO:0007669"/>
    <property type="project" value="UniProtKB-KW"/>
</dbReference>
<keyword evidence="3" id="KW-0547">Nucleotide-binding</keyword>
<sequence length="421" mass="45311">MILGVIADDFTGGTDIASFLVKEGMSTIQLIGVPEASDPTPDADAVVISLKSRSCPKEEAIKDSVAAARYLKSQGCKNFFFKYCSTFDSTEEGNIGPVTEALMKELNTDFTIFSPALPVNGRELFNGYLFVKGLPLHESPMKSHPVNPMHDSNVMRLVEMQSSIKCGLVNDKTVKTGSKAILDAIAKLKDEGYNGAVIDAIDDADLYTQGEAFKDMILVTGGSGLGMGLAKALLTSSQDVKEAQNKGRPNYEKTIVLSGSCSAMTNAQVAKYKESAPSFVVNIEKCVISDEKTDEYANEVCKWAVENSKEKAPLIYATANPEALAKIQKEYGAKASSLAIENFFYKLSAKLKEAGFKKFIIAGGETSGQVTKALKVKGFYIGPTIAPGVPWVKAVNEDISLALKSGNFGEIDFFNQAQGKF</sequence>
<evidence type="ECO:0000256" key="12">
    <source>
        <dbReference type="ARBA" id="ARBA00041377"/>
    </source>
</evidence>
<feature type="domain" description="Four-carbon acid sugar kinase N-terminal" evidence="13">
    <location>
        <begin position="3"/>
        <end position="228"/>
    </location>
</feature>
<dbReference type="RefSeq" id="WP_009143941.1">
    <property type="nucleotide sequence ID" value="NZ_GL831047.1"/>
</dbReference>
<comment type="function">
    <text evidence="9">Catalyzes the ATP-dependent phosphorylation of 3-oxo-tetronate to 3-oxo-tetronate 4-phosphate.</text>
</comment>
<name>E8LM03_SUCHY</name>
<evidence type="ECO:0000256" key="5">
    <source>
        <dbReference type="ARBA" id="ARBA00022840"/>
    </source>
</evidence>
<evidence type="ECO:0000256" key="8">
    <source>
        <dbReference type="ARBA" id="ARBA00036346"/>
    </source>
</evidence>
<evidence type="ECO:0000256" key="10">
    <source>
        <dbReference type="ARBA" id="ARBA00039095"/>
    </source>
</evidence>
<dbReference type="SUPFAM" id="SSF142764">
    <property type="entry name" value="YgbK-like"/>
    <property type="match status" value="1"/>
</dbReference>
<dbReference type="Pfam" id="PF07005">
    <property type="entry name" value="SBD_N"/>
    <property type="match status" value="1"/>
</dbReference>
<evidence type="ECO:0000256" key="11">
    <source>
        <dbReference type="ARBA" id="ARBA00039461"/>
    </source>
</evidence>
<dbReference type="HOGENOM" id="CLU_029424_1_0_6"/>
<comment type="similarity">
    <text evidence="1">Belongs to the four-carbon acid sugar kinase family.</text>
</comment>
<evidence type="ECO:0000256" key="7">
    <source>
        <dbReference type="ARBA" id="ARBA00035898"/>
    </source>
</evidence>
<evidence type="ECO:0000313" key="16">
    <source>
        <dbReference type="Proteomes" id="UP000018458"/>
    </source>
</evidence>
<dbReference type="InterPro" id="IPR037051">
    <property type="entry name" value="4-carb_acid_sugar_kinase_N_sf"/>
</dbReference>
<dbReference type="EMBL" id="AEVO01000118">
    <property type="protein sequence ID" value="EFY06453.1"/>
    <property type="molecule type" value="Genomic_DNA"/>
</dbReference>
<evidence type="ECO:0000256" key="3">
    <source>
        <dbReference type="ARBA" id="ARBA00022741"/>
    </source>
</evidence>
<dbReference type="NCBIfam" id="NF043035">
    <property type="entry name" value="OxoTetrKin"/>
    <property type="match status" value="1"/>
</dbReference>
<protein>
    <recommendedName>
        <fullName evidence="11">3-oxo-tetronate kinase</fullName>
        <ecNumber evidence="10">2.7.1.217</ecNumber>
    </recommendedName>
    <alternativeName>
        <fullName evidence="12">3-dehydrotetronate 4-kinase</fullName>
    </alternativeName>
</protein>
<keyword evidence="4" id="KW-0418">Kinase</keyword>